<reference evidence="2" key="1">
    <citation type="journal article" date="2022" name="Cell">
        <title>Repeat-based holocentromeres influence genome architecture and karyotype evolution.</title>
        <authorList>
            <person name="Hofstatter P.G."/>
            <person name="Thangavel G."/>
            <person name="Lux T."/>
            <person name="Neumann P."/>
            <person name="Vondrak T."/>
            <person name="Novak P."/>
            <person name="Zhang M."/>
            <person name="Costa L."/>
            <person name="Castellani M."/>
            <person name="Scott A."/>
            <person name="Toegelov H."/>
            <person name="Fuchs J."/>
            <person name="Mata-Sucre Y."/>
            <person name="Dias Y."/>
            <person name="Vanzela A.L.L."/>
            <person name="Huettel B."/>
            <person name="Almeida C.C.S."/>
            <person name="Simkova H."/>
            <person name="Souza G."/>
            <person name="Pedrosa-Harand A."/>
            <person name="Macas J."/>
            <person name="Mayer K.F.X."/>
            <person name="Houben A."/>
            <person name="Marques A."/>
        </authorList>
    </citation>
    <scope>NUCLEOTIDE SEQUENCE</scope>
    <source>
        <strain evidence="2">RhyBre1mFocal</strain>
    </source>
</reference>
<keyword evidence="3" id="KW-1185">Reference proteome</keyword>
<evidence type="ECO:0000313" key="2">
    <source>
        <dbReference type="EMBL" id="KAJ1688594.1"/>
    </source>
</evidence>
<protein>
    <submittedName>
        <fullName evidence="2">Uncharacterized protein</fullName>
    </submittedName>
</protein>
<dbReference type="EMBL" id="JAMQYH010000004">
    <property type="protein sequence ID" value="KAJ1688594.1"/>
    <property type="molecule type" value="Genomic_DNA"/>
</dbReference>
<feature type="compositionally biased region" description="Low complexity" evidence="1">
    <location>
        <begin position="289"/>
        <end position="307"/>
    </location>
</feature>
<feature type="region of interest" description="Disordered" evidence="1">
    <location>
        <begin position="289"/>
        <end position="331"/>
    </location>
</feature>
<dbReference type="Proteomes" id="UP001151287">
    <property type="component" value="Unassembled WGS sequence"/>
</dbReference>
<gene>
    <name evidence="2" type="ORF">LUZ63_012749</name>
</gene>
<comment type="caution">
    <text evidence="2">The sequence shown here is derived from an EMBL/GenBank/DDBJ whole genome shotgun (WGS) entry which is preliminary data.</text>
</comment>
<evidence type="ECO:0000256" key="1">
    <source>
        <dbReference type="SAM" id="MobiDB-lite"/>
    </source>
</evidence>
<name>A0A9Q0C7J3_9POAL</name>
<evidence type="ECO:0000313" key="3">
    <source>
        <dbReference type="Proteomes" id="UP001151287"/>
    </source>
</evidence>
<dbReference type="PANTHER" id="PTHR36741">
    <property type="entry name" value="OS07G0100500 PROTEIN"/>
    <property type="match status" value="1"/>
</dbReference>
<organism evidence="2 3">
    <name type="scientific">Rhynchospora breviuscula</name>
    <dbReference type="NCBI Taxonomy" id="2022672"/>
    <lineage>
        <taxon>Eukaryota</taxon>
        <taxon>Viridiplantae</taxon>
        <taxon>Streptophyta</taxon>
        <taxon>Embryophyta</taxon>
        <taxon>Tracheophyta</taxon>
        <taxon>Spermatophyta</taxon>
        <taxon>Magnoliopsida</taxon>
        <taxon>Liliopsida</taxon>
        <taxon>Poales</taxon>
        <taxon>Cyperaceae</taxon>
        <taxon>Cyperoideae</taxon>
        <taxon>Rhynchosporeae</taxon>
        <taxon>Rhynchospora</taxon>
    </lineage>
</organism>
<proteinExistence type="predicted"/>
<feature type="compositionally biased region" description="Acidic residues" evidence="1">
    <location>
        <begin position="572"/>
        <end position="598"/>
    </location>
</feature>
<sequence>MDSRRSCGNKEEVEEEDHVHEHERDREEEEEAETTSALQWLRALQVQSLGACRSDDRSLPPPLSLSPPPLPLLLRLSTLNPAAQNRLLAHLTQLLDLSQIGLLLRCLCAPLVSIRVGKINQLHNLLCPIPSRGRLNLNMAPSSWLQISFVGDDSGTEQLYSISCNSCEVDRVIIEQIAADASGRSFLVKLSESQVFYYWLSEKSLPHGLHLLDKMNDLLRRRPTLSDLTGISSSCLDSLGTHLQACLVSPKLAEAQSIHSESATSTCPSSENARLPYPQNHRTSILGQASSISSSSPSLKGGASLSPRGKTCFKDHSSSPSSPRIGGGIRDSKLKKRHGSLLAIPSLPFNHPPATGSPPSGVVAGLSADLPPDFAPFNPLTFQFPLPPPDHASSIDNQPLFKPQYCWCPMGPSRVPSALPPLPPLAVSPQVSAPNSLSLGSAASSELPKLLHDPLVHLPLPISSLVIPPLPGSSQFPAFTGLMSDPIVHLPVMDIRSSGQAYLVSAGPAMSTAIPPLVVKPLVPTMESLIEKNARETLMRLLESAPMPNPVHAVAFGVGAISSAISSMELDPSLEDDMSSQAEEQGENEQEQEQQIDT</sequence>
<dbReference type="OrthoDB" id="1921521at2759"/>
<feature type="region of interest" description="Disordered" evidence="1">
    <location>
        <begin position="1"/>
        <end position="36"/>
    </location>
</feature>
<accession>A0A9Q0C7J3</accession>
<feature type="region of interest" description="Disordered" evidence="1">
    <location>
        <begin position="567"/>
        <end position="598"/>
    </location>
</feature>
<feature type="compositionally biased region" description="Basic and acidic residues" evidence="1">
    <location>
        <begin position="1"/>
        <end position="25"/>
    </location>
</feature>
<dbReference type="AlphaFoldDB" id="A0A9Q0C7J3"/>
<dbReference type="PANTHER" id="PTHR36741:SF1">
    <property type="entry name" value="OS07G0100500 PROTEIN"/>
    <property type="match status" value="1"/>
</dbReference>